<dbReference type="PANTHER" id="PTHR31676:SF96">
    <property type="entry name" value="EXPRESSED PROTEIN"/>
    <property type="match status" value="1"/>
</dbReference>
<dbReference type="PANTHER" id="PTHR31676">
    <property type="entry name" value="T31J12.3 PROTEIN-RELATED"/>
    <property type="match status" value="1"/>
</dbReference>
<evidence type="ECO:0000256" key="1">
    <source>
        <dbReference type="SAM" id="MobiDB-lite"/>
    </source>
</evidence>
<gene>
    <name evidence="3" type="ORF">TIFTF001_038931</name>
</gene>
<dbReference type="AlphaFoldDB" id="A0AA88E9U1"/>
<organism evidence="3 4">
    <name type="scientific">Ficus carica</name>
    <name type="common">Common fig</name>
    <dbReference type="NCBI Taxonomy" id="3494"/>
    <lineage>
        <taxon>Eukaryota</taxon>
        <taxon>Viridiplantae</taxon>
        <taxon>Streptophyta</taxon>
        <taxon>Embryophyta</taxon>
        <taxon>Tracheophyta</taxon>
        <taxon>Spermatophyta</taxon>
        <taxon>Magnoliopsida</taxon>
        <taxon>eudicotyledons</taxon>
        <taxon>Gunneridae</taxon>
        <taxon>Pentapetalae</taxon>
        <taxon>rosids</taxon>
        <taxon>fabids</taxon>
        <taxon>Rosales</taxon>
        <taxon>Moraceae</taxon>
        <taxon>Ficeae</taxon>
        <taxon>Ficus</taxon>
    </lineage>
</organism>
<evidence type="ECO:0000313" key="3">
    <source>
        <dbReference type="EMBL" id="GMN69883.1"/>
    </source>
</evidence>
<dbReference type="Proteomes" id="UP001187192">
    <property type="component" value="Unassembled WGS sequence"/>
</dbReference>
<comment type="caution">
    <text evidence="3">The sequence shown here is derived from an EMBL/GenBank/DDBJ whole genome shotgun (WGS) entry which is preliminary data.</text>
</comment>
<feature type="chain" id="PRO_5041657885" description="DUF538 family protein" evidence="2">
    <location>
        <begin position="27"/>
        <end position="184"/>
    </location>
</feature>
<feature type="signal peptide" evidence="2">
    <location>
        <begin position="1"/>
        <end position="26"/>
    </location>
</feature>
<feature type="compositionally biased region" description="Polar residues" evidence="1">
    <location>
        <begin position="172"/>
        <end position="184"/>
    </location>
</feature>
<proteinExistence type="predicted"/>
<accession>A0AA88E9U1</accession>
<feature type="region of interest" description="Disordered" evidence="1">
    <location>
        <begin position="162"/>
        <end position="184"/>
    </location>
</feature>
<evidence type="ECO:0000256" key="2">
    <source>
        <dbReference type="SAM" id="SignalP"/>
    </source>
</evidence>
<dbReference type="Gene3D" id="2.30.240.10">
    <property type="entry name" value="At5g01610-like"/>
    <property type="match status" value="1"/>
</dbReference>
<dbReference type="Pfam" id="PF04398">
    <property type="entry name" value="DUF538"/>
    <property type="match status" value="1"/>
</dbReference>
<sequence length="184" mass="20310">MASPFSLYTALLLTVLLSTTTQISSGVRFPNSGSSDKYKNEKNSVTDVHDLLPGYGLPKGLLPDNVKSYSLSNDGSFEVQLQSTCYVQFDRLVYYDKTIKGKLSYGKVSDVSGIQAKKLFFWVSVTGIVVHPDRDTIEFQVGIISEELSAKQFEVVRSCDKNSLPQQPPLHTATTTHNPVLQSI</sequence>
<protein>
    <recommendedName>
        <fullName evidence="5">DUF538 family protein</fullName>
    </recommendedName>
</protein>
<evidence type="ECO:0000313" key="4">
    <source>
        <dbReference type="Proteomes" id="UP001187192"/>
    </source>
</evidence>
<keyword evidence="4" id="KW-1185">Reference proteome</keyword>
<reference evidence="3" key="1">
    <citation type="submission" date="2023-07" db="EMBL/GenBank/DDBJ databases">
        <title>draft genome sequence of fig (Ficus carica).</title>
        <authorList>
            <person name="Takahashi T."/>
            <person name="Nishimura K."/>
        </authorList>
    </citation>
    <scope>NUCLEOTIDE SEQUENCE</scope>
</reference>
<dbReference type="EMBL" id="BTGU01000961">
    <property type="protein sequence ID" value="GMN69883.1"/>
    <property type="molecule type" value="Genomic_DNA"/>
</dbReference>
<dbReference type="InterPro" id="IPR036758">
    <property type="entry name" value="At5g01610-like"/>
</dbReference>
<evidence type="ECO:0008006" key="5">
    <source>
        <dbReference type="Google" id="ProtNLM"/>
    </source>
</evidence>
<dbReference type="SUPFAM" id="SSF141562">
    <property type="entry name" value="At5g01610-like"/>
    <property type="match status" value="1"/>
</dbReference>
<name>A0AA88E9U1_FICCA</name>
<keyword evidence="2" id="KW-0732">Signal</keyword>
<dbReference type="InterPro" id="IPR007493">
    <property type="entry name" value="DUF538"/>
</dbReference>